<dbReference type="InterPro" id="IPR040521">
    <property type="entry name" value="KDZ"/>
</dbReference>
<accession>A0AAW0ATH5</accession>
<comment type="caution">
    <text evidence="2">The sequence shown here is derived from an EMBL/GenBank/DDBJ whole genome shotgun (WGS) entry which is preliminary data.</text>
</comment>
<keyword evidence="3" id="KW-1185">Reference proteome</keyword>
<dbReference type="Pfam" id="PF18758">
    <property type="entry name" value="KDZ"/>
    <property type="match status" value="1"/>
</dbReference>
<proteinExistence type="predicted"/>
<keyword evidence="1" id="KW-1133">Transmembrane helix</keyword>
<reference evidence="2 3" key="1">
    <citation type="submission" date="2024-01" db="EMBL/GenBank/DDBJ databases">
        <title>A draft genome for a cacao thread blight-causing isolate of Paramarasmius palmivorus.</title>
        <authorList>
            <person name="Baruah I.K."/>
            <person name="Bukari Y."/>
            <person name="Amoako-Attah I."/>
            <person name="Meinhardt L.W."/>
            <person name="Bailey B.A."/>
            <person name="Cohen S.P."/>
        </authorList>
    </citation>
    <scope>NUCLEOTIDE SEQUENCE [LARGE SCALE GENOMIC DNA]</scope>
    <source>
        <strain evidence="2 3">GH-12</strain>
    </source>
</reference>
<name>A0AAW0ATH5_9AGAR</name>
<organism evidence="2 3">
    <name type="scientific">Paramarasmius palmivorus</name>
    <dbReference type="NCBI Taxonomy" id="297713"/>
    <lineage>
        <taxon>Eukaryota</taxon>
        <taxon>Fungi</taxon>
        <taxon>Dikarya</taxon>
        <taxon>Basidiomycota</taxon>
        <taxon>Agaricomycotina</taxon>
        <taxon>Agaricomycetes</taxon>
        <taxon>Agaricomycetidae</taxon>
        <taxon>Agaricales</taxon>
        <taxon>Marasmiineae</taxon>
        <taxon>Marasmiaceae</taxon>
        <taxon>Paramarasmius</taxon>
    </lineage>
</organism>
<evidence type="ECO:0008006" key="4">
    <source>
        <dbReference type="Google" id="ProtNLM"/>
    </source>
</evidence>
<dbReference type="Proteomes" id="UP001383192">
    <property type="component" value="Unassembled WGS sequence"/>
</dbReference>
<dbReference type="AlphaFoldDB" id="A0AAW0ATH5"/>
<feature type="transmembrane region" description="Helical" evidence="1">
    <location>
        <begin position="170"/>
        <end position="188"/>
    </location>
</feature>
<gene>
    <name evidence="2" type="ORF">VNI00_018828</name>
</gene>
<evidence type="ECO:0000313" key="3">
    <source>
        <dbReference type="Proteomes" id="UP001383192"/>
    </source>
</evidence>
<protein>
    <recommendedName>
        <fullName evidence="4">CxC2-like cysteine cluster KDZ transposase-associated domain-containing protein</fullName>
    </recommendedName>
</protein>
<evidence type="ECO:0000256" key="1">
    <source>
        <dbReference type="SAM" id="Phobius"/>
    </source>
</evidence>
<dbReference type="EMBL" id="JAYKXP010000277">
    <property type="protein sequence ID" value="KAK7016775.1"/>
    <property type="molecule type" value="Genomic_DNA"/>
</dbReference>
<evidence type="ECO:0000313" key="2">
    <source>
        <dbReference type="EMBL" id="KAK7016775.1"/>
    </source>
</evidence>
<sequence>MDVVRQWRHLKMGKRAGRGHDPTGIAGTPDGGTAVLCRACPHEGINIPPDWMQAPADKAWLYTLTLAMDANFKQKARLRPNDAKDPPLGPGFACTVNHEVYLQEVMKRTKDQDEISHCASFAAVYSANTKKSKGLRATGIGSVICARHQMFWSNGTGDLQKGERQVNMDWVFLSAIIFCQLIYVVISYDIACQWAIHFYARMSKLPKQLHMPSYRQLRFKVPKFHLPAHKDECHAPYALNFTEGVGKVDGEGIERNWPFMNELARSLSVMMPGGRWDTMDDHCNASNHRKTVQLGKCIGMQNTALMKRLTKGITEAVIYTRAFSAFHEALMVDHAELIEQWTKQLEEWERDPNKPCPYNLPSSSKPTSQAVLRFGVVIMFSAITMGVLKKQLAEEELKRERTSGMSSTGMSMSAMVIEAIDIEDAQRNLATSLKASSSTVYQDTDLLKRRTALLRRIRKFREAQVAHVPSIRPHVEAVDVGMEDIEVENIPLLLPSDPYFNDADRLAIFPADIILIEARLREAQAFDALAELRNKLRARKVAAQYKTMVVPTQTIWTRQRTLQDVIGRKIQAASDTYRNGRGRLYRIKGSGEWTQVLRELHPNDVRGINERLLLEEEKGAFRKAQAAAGVSEAEISAILEGMYGVPTVPQSALLVRGESERLPLSWIWYTTRHGDKSHDQLAEQEGASVGEIEASLRVEWCKARALARRAKEEIILVEEEMRRSIQFCRTRATWWISQIGRRSDISSWLTEGLAAYAREQAAIETCRAESWAAKWAAIRLRGREVQASLNDDNKLNALSQLKEIVVEIDIEDPSDGTRVGDML</sequence>
<keyword evidence="1" id="KW-0812">Transmembrane</keyword>
<keyword evidence="1" id="KW-0472">Membrane</keyword>